<evidence type="ECO:0000313" key="3">
    <source>
        <dbReference type="Proteomes" id="UP000295573"/>
    </source>
</evidence>
<dbReference type="AlphaFoldDB" id="A0A4V2S2M6"/>
<keyword evidence="1" id="KW-0812">Transmembrane</keyword>
<keyword evidence="1" id="KW-0472">Membrane</keyword>
<feature type="transmembrane region" description="Helical" evidence="1">
    <location>
        <begin position="28"/>
        <end position="48"/>
    </location>
</feature>
<dbReference type="Proteomes" id="UP000295573">
    <property type="component" value="Unassembled WGS sequence"/>
</dbReference>
<name>A0A4V2S2M6_9ACTN</name>
<comment type="caution">
    <text evidence="2">The sequence shown here is derived from an EMBL/GenBank/DDBJ whole genome shotgun (WGS) entry which is preliminary data.</text>
</comment>
<evidence type="ECO:0000256" key="1">
    <source>
        <dbReference type="SAM" id="Phobius"/>
    </source>
</evidence>
<dbReference type="EMBL" id="SLWR01000016">
    <property type="protein sequence ID" value="TCO41060.1"/>
    <property type="molecule type" value="Genomic_DNA"/>
</dbReference>
<gene>
    <name evidence="2" type="ORF">EV646_116152</name>
</gene>
<evidence type="ECO:0000313" key="2">
    <source>
        <dbReference type="EMBL" id="TCO41060.1"/>
    </source>
</evidence>
<accession>A0A4V2S2M6</accession>
<organism evidence="2 3">
    <name type="scientific">Kribbella antiqua</name>
    <dbReference type="NCBI Taxonomy" id="2512217"/>
    <lineage>
        <taxon>Bacteria</taxon>
        <taxon>Bacillati</taxon>
        <taxon>Actinomycetota</taxon>
        <taxon>Actinomycetes</taxon>
        <taxon>Propionibacteriales</taxon>
        <taxon>Kribbellaceae</taxon>
        <taxon>Kribbella</taxon>
    </lineage>
</organism>
<proteinExistence type="predicted"/>
<keyword evidence="1" id="KW-1133">Transmembrane helix</keyword>
<reference evidence="2 3" key="1">
    <citation type="journal article" date="2015" name="Stand. Genomic Sci.">
        <title>Genomic Encyclopedia of Bacterial and Archaeal Type Strains, Phase III: the genomes of soil and plant-associated and newly described type strains.</title>
        <authorList>
            <person name="Whitman W.B."/>
            <person name="Woyke T."/>
            <person name="Klenk H.P."/>
            <person name="Zhou Y."/>
            <person name="Lilburn T.G."/>
            <person name="Beck B.J."/>
            <person name="De Vos P."/>
            <person name="Vandamme P."/>
            <person name="Eisen J.A."/>
            <person name="Garrity G."/>
            <person name="Hugenholtz P."/>
            <person name="Kyrpides N.C."/>
        </authorList>
    </citation>
    <scope>NUCLEOTIDE SEQUENCE [LARGE SCALE GENOMIC DNA]</scope>
    <source>
        <strain evidence="2 3">VKM Ac-2541</strain>
    </source>
</reference>
<sequence>MFLPLLAAILGTLWTVHIGEVAPISVTWPVYLLVSYFALAALRSSWTVRLTRDELLIRYPIGGQRVPRAEVESAHFNYWGLIIRKRGGGFAFAFVAPKWTSTELSSGGRPGPDSVAFQITRWAQSERPEGDPAEP</sequence>
<protein>
    <submittedName>
        <fullName evidence="2">Uncharacterized protein</fullName>
    </submittedName>
</protein>
<keyword evidence="3" id="KW-1185">Reference proteome</keyword>